<dbReference type="Proteomes" id="UP001460270">
    <property type="component" value="Unassembled WGS sequence"/>
</dbReference>
<dbReference type="EMBL" id="JBBPFD010000016">
    <property type="protein sequence ID" value="KAK7893338.1"/>
    <property type="molecule type" value="Genomic_DNA"/>
</dbReference>
<accession>A0AAW0N898</accession>
<comment type="caution">
    <text evidence="2">The sequence shown here is derived from an EMBL/GenBank/DDBJ whole genome shotgun (WGS) entry which is preliminary data.</text>
</comment>
<sequence>MQARLNNDIGSAQVCVDNSQNLSGLFDINKVTLLPPRLPRLCPNQYVNAPHPTYLNTPALFFFFFIIIVIVSAGPSEQLMEDRINGIPEKSWERFGIVTEVFNGNVEEGEGDGRTSLSVGCVSSKLVAV</sequence>
<evidence type="ECO:0000256" key="1">
    <source>
        <dbReference type="SAM" id="Phobius"/>
    </source>
</evidence>
<keyword evidence="1" id="KW-0812">Transmembrane</keyword>
<keyword evidence="1" id="KW-1133">Transmembrane helix</keyword>
<dbReference type="AlphaFoldDB" id="A0AAW0N898"/>
<organism evidence="2 3">
    <name type="scientific">Mugilogobius chulae</name>
    <name type="common">yellowstripe goby</name>
    <dbReference type="NCBI Taxonomy" id="88201"/>
    <lineage>
        <taxon>Eukaryota</taxon>
        <taxon>Metazoa</taxon>
        <taxon>Chordata</taxon>
        <taxon>Craniata</taxon>
        <taxon>Vertebrata</taxon>
        <taxon>Euteleostomi</taxon>
        <taxon>Actinopterygii</taxon>
        <taxon>Neopterygii</taxon>
        <taxon>Teleostei</taxon>
        <taxon>Neoteleostei</taxon>
        <taxon>Acanthomorphata</taxon>
        <taxon>Gobiaria</taxon>
        <taxon>Gobiiformes</taxon>
        <taxon>Gobioidei</taxon>
        <taxon>Gobiidae</taxon>
        <taxon>Gobionellinae</taxon>
        <taxon>Mugilogobius</taxon>
    </lineage>
</organism>
<evidence type="ECO:0000313" key="3">
    <source>
        <dbReference type="Proteomes" id="UP001460270"/>
    </source>
</evidence>
<feature type="transmembrane region" description="Helical" evidence="1">
    <location>
        <begin position="54"/>
        <end position="74"/>
    </location>
</feature>
<protein>
    <submittedName>
        <fullName evidence="2">Uncharacterized protein</fullName>
    </submittedName>
</protein>
<proteinExistence type="predicted"/>
<name>A0AAW0N898_9GOBI</name>
<evidence type="ECO:0000313" key="2">
    <source>
        <dbReference type="EMBL" id="KAK7893338.1"/>
    </source>
</evidence>
<keyword evidence="3" id="KW-1185">Reference proteome</keyword>
<keyword evidence="1" id="KW-0472">Membrane</keyword>
<reference evidence="3" key="1">
    <citation type="submission" date="2024-04" db="EMBL/GenBank/DDBJ databases">
        <title>Salinicola lusitanus LLJ914,a marine bacterium isolated from the Okinawa Trough.</title>
        <authorList>
            <person name="Li J."/>
        </authorList>
    </citation>
    <scope>NUCLEOTIDE SEQUENCE [LARGE SCALE GENOMIC DNA]</scope>
</reference>
<gene>
    <name evidence="2" type="ORF">WMY93_022490</name>
</gene>